<dbReference type="Proteomes" id="UP000299102">
    <property type="component" value="Unassembled WGS sequence"/>
</dbReference>
<dbReference type="AlphaFoldDB" id="A0A4C1XHI8"/>
<reference evidence="2 3" key="1">
    <citation type="journal article" date="2019" name="Commun. Biol.">
        <title>The bagworm genome reveals a unique fibroin gene that provides high tensile strength.</title>
        <authorList>
            <person name="Kono N."/>
            <person name="Nakamura H."/>
            <person name="Ohtoshi R."/>
            <person name="Tomita M."/>
            <person name="Numata K."/>
            <person name="Arakawa K."/>
        </authorList>
    </citation>
    <scope>NUCLEOTIDE SEQUENCE [LARGE SCALE GENOMIC DNA]</scope>
</reference>
<name>A0A4C1XHI8_EUMVA</name>
<proteinExistence type="predicted"/>
<feature type="region of interest" description="Disordered" evidence="1">
    <location>
        <begin position="1"/>
        <end position="21"/>
    </location>
</feature>
<dbReference type="EMBL" id="BGZK01000821">
    <property type="protein sequence ID" value="GBP61759.1"/>
    <property type="molecule type" value="Genomic_DNA"/>
</dbReference>
<evidence type="ECO:0000313" key="3">
    <source>
        <dbReference type="Proteomes" id="UP000299102"/>
    </source>
</evidence>
<sequence length="131" mass="14147">MSGFIASRRSPEPASRRGRRPPARLARLELSTTLTLLLRGAQRISQHCRAAAAAVTAYRQPIGAAPGGRVRTCAAGCSRARPAVLTNFNILKVTGPSFQNQSRLQDTVSADLNPKTLLVMVKALDVHLIYK</sequence>
<organism evidence="2 3">
    <name type="scientific">Eumeta variegata</name>
    <name type="common">Bagworm moth</name>
    <name type="synonym">Eumeta japonica</name>
    <dbReference type="NCBI Taxonomy" id="151549"/>
    <lineage>
        <taxon>Eukaryota</taxon>
        <taxon>Metazoa</taxon>
        <taxon>Ecdysozoa</taxon>
        <taxon>Arthropoda</taxon>
        <taxon>Hexapoda</taxon>
        <taxon>Insecta</taxon>
        <taxon>Pterygota</taxon>
        <taxon>Neoptera</taxon>
        <taxon>Endopterygota</taxon>
        <taxon>Lepidoptera</taxon>
        <taxon>Glossata</taxon>
        <taxon>Ditrysia</taxon>
        <taxon>Tineoidea</taxon>
        <taxon>Psychidae</taxon>
        <taxon>Oiketicinae</taxon>
        <taxon>Eumeta</taxon>
    </lineage>
</organism>
<evidence type="ECO:0000256" key="1">
    <source>
        <dbReference type="SAM" id="MobiDB-lite"/>
    </source>
</evidence>
<keyword evidence="3" id="KW-1185">Reference proteome</keyword>
<accession>A0A4C1XHI8</accession>
<gene>
    <name evidence="2" type="ORF">EVAR_31087_1</name>
</gene>
<evidence type="ECO:0000313" key="2">
    <source>
        <dbReference type="EMBL" id="GBP61759.1"/>
    </source>
</evidence>
<protein>
    <submittedName>
        <fullName evidence="2">Uncharacterized protein</fullName>
    </submittedName>
</protein>
<comment type="caution">
    <text evidence="2">The sequence shown here is derived from an EMBL/GenBank/DDBJ whole genome shotgun (WGS) entry which is preliminary data.</text>
</comment>